<keyword evidence="2" id="KW-1185">Reference proteome</keyword>
<dbReference type="Proteomes" id="UP000198806">
    <property type="component" value="Unassembled WGS sequence"/>
</dbReference>
<gene>
    <name evidence="1" type="ORF">SAMN04489757_11056</name>
</gene>
<reference evidence="1 2" key="1">
    <citation type="submission" date="2016-10" db="EMBL/GenBank/DDBJ databases">
        <authorList>
            <person name="de Groot N.N."/>
        </authorList>
    </citation>
    <scope>NUCLEOTIDE SEQUENCE [LARGE SCALE GENOMIC DNA]</scope>
    <source>
        <strain evidence="1 2">DSM 1283</strain>
    </source>
</reference>
<proteinExistence type="predicted"/>
<dbReference type="EMBL" id="FOWD01000010">
    <property type="protein sequence ID" value="SFO13255.1"/>
    <property type="molecule type" value="Genomic_DNA"/>
</dbReference>
<accession>A0A1I5EP24</accession>
<organism evidence="1 2">
    <name type="scientific">Anaerocolumna aminovalerica</name>
    <dbReference type="NCBI Taxonomy" id="1527"/>
    <lineage>
        <taxon>Bacteria</taxon>
        <taxon>Bacillati</taxon>
        <taxon>Bacillota</taxon>
        <taxon>Clostridia</taxon>
        <taxon>Lachnospirales</taxon>
        <taxon>Lachnospiraceae</taxon>
        <taxon>Anaerocolumna</taxon>
    </lineage>
</organism>
<dbReference type="RefSeq" id="WP_091685773.1">
    <property type="nucleotide sequence ID" value="NZ_BAABFM010000061.1"/>
</dbReference>
<evidence type="ECO:0000313" key="1">
    <source>
        <dbReference type="EMBL" id="SFO13255.1"/>
    </source>
</evidence>
<sequence>MAEYTKNYKLEKQQGNDNISIEGLNENFDKIDTALGNSSRFEKASGTGTAITLSGIILEDGASKTFIVSANNNGATTTINGKKLYKPSTNIVPSLKVGKAVTVWYSQVNDCFYIISADGGDADSLGGKKATAFIEKSINLSSGTDLNTILESGFYRLNTTHPNAPGSSYSYGQMIVSRGSDTISQIVLPYSSTIIYIRSGTTTEASPSNFTQSPWKEISMVGHTHTKSEISDFPTSLPANGGTADVIMAKDTRSANNTPEWYITNYPKRTVVEFKNSSTIGLSGATYVGLITVVPYSDSSGGYPFQYTVVSGSSMRYRYGTGGTTWSSWLSISNEGHTHGAASITAGTLQTGVTASVGTDYNVSRLRNINAGTGDIAVGSGLSSGAIYIVYE</sequence>
<dbReference type="OrthoDB" id="564699at2"/>
<protein>
    <submittedName>
        <fullName evidence="1">Uncharacterized protein</fullName>
    </submittedName>
</protein>
<evidence type="ECO:0000313" key="2">
    <source>
        <dbReference type="Proteomes" id="UP000198806"/>
    </source>
</evidence>
<name>A0A1I5EP24_9FIRM</name>
<dbReference type="STRING" id="1527.SAMN04489757_11056"/>
<dbReference type="AlphaFoldDB" id="A0A1I5EP24"/>
<dbReference type="CDD" id="cd19958">
    <property type="entry name" value="pyocin_knob"/>
    <property type="match status" value="1"/>
</dbReference>